<dbReference type="AlphaFoldDB" id="A0A1F8AXP5"/>
<organism evidence="4 5">
    <name type="scientific">Candidatus Woesebacteria bacterium RIFCSPHIGHO2_12_FULL_42_9</name>
    <dbReference type="NCBI Taxonomy" id="1802511"/>
    <lineage>
        <taxon>Bacteria</taxon>
        <taxon>Candidatus Woeseibacteriota</taxon>
    </lineage>
</organism>
<proteinExistence type="predicted"/>
<dbReference type="Pfam" id="PF13529">
    <property type="entry name" value="Peptidase_C39_2"/>
    <property type="match status" value="1"/>
</dbReference>
<gene>
    <name evidence="4" type="ORF">A3E15_02175</name>
</gene>
<name>A0A1F8AXP5_9BACT</name>
<feature type="domain" description="Peptidase C39" evidence="3">
    <location>
        <begin position="70"/>
        <end position="209"/>
    </location>
</feature>
<dbReference type="SMART" id="SM00028">
    <property type="entry name" value="TPR"/>
    <property type="match status" value="2"/>
</dbReference>
<feature type="transmembrane region" description="Helical" evidence="2">
    <location>
        <begin position="5"/>
        <end position="22"/>
    </location>
</feature>
<keyword evidence="2" id="KW-1133">Transmembrane helix</keyword>
<dbReference type="InterPro" id="IPR019734">
    <property type="entry name" value="TPR_rpt"/>
</dbReference>
<sequence>MGKIIGIIIAIFALLGGVFWYFNRPEPPVESKFVQNIRQDTSVPNNEGTGIEVKSPGKEALVDNPYHVYQTFNNCGPATLTMILNWYGVKVTQSELGDQMRPYQIPSGDNDDKTIFTYEFTQWAQKYGLSALGRRNGDIETLKRFTANGIPVVVKTWLHLNEDIGHFRIVRGFNEEAQVIIQDDSYEGPNRRISYFDFLSMWQPFSYDYIIVYKPEQEGLVMAILGEESDEQVAWANALSRAEKERSVDPDNIYPIFNISTAAYHLGDYQKTLEAFESVEGRLPRRMLWYQIEPILAYQKLENYPRVFEISDRLLNGGNRAFSELYLIRGRIYLAQGERDKAREQFELAIQYNKNYDEARDAINNL</sequence>
<feature type="repeat" description="TPR" evidence="1">
    <location>
        <begin position="323"/>
        <end position="356"/>
    </location>
</feature>
<dbReference type="Gene3D" id="3.90.70.10">
    <property type="entry name" value="Cysteine proteinases"/>
    <property type="match status" value="1"/>
</dbReference>
<dbReference type="InterPro" id="IPR005074">
    <property type="entry name" value="Peptidase_C39"/>
</dbReference>
<dbReference type="EMBL" id="MGGX01000001">
    <property type="protein sequence ID" value="OGM56533.1"/>
    <property type="molecule type" value="Genomic_DNA"/>
</dbReference>
<dbReference type="InterPro" id="IPR011990">
    <property type="entry name" value="TPR-like_helical_dom_sf"/>
</dbReference>
<dbReference type="GO" id="GO:0008233">
    <property type="term" value="F:peptidase activity"/>
    <property type="evidence" value="ECO:0007669"/>
    <property type="project" value="InterPro"/>
</dbReference>
<reference evidence="4 5" key="1">
    <citation type="journal article" date="2016" name="Nat. Commun.">
        <title>Thousands of microbial genomes shed light on interconnected biogeochemical processes in an aquifer system.</title>
        <authorList>
            <person name="Anantharaman K."/>
            <person name="Brown C.T."/>
            <person name="Hug L.A."/>
            <person name="Sharon I."/>
            <person name="Castelle C.J."/>
            <person name="Probst A.J."/>
            <person name="Thomas B.C."/>
            <person name="Singh A."/>
            <person name="Wilkins M.J."/>
            <person name="Karaoz U."/>
            <person name="Brodie E.L."/>
            <person name="Williams K.H."/>
            <person name="Hubbard S.S."/>
            <person name="Banfield J.F."/>
        </authorList>
    </citation>
    <scope>NUCLEOTIDE SEQUENCE [LARGE SCALE GENOMIC DNA]</scope>
</reference>
<evidence type="ECO:0000256" key="1">
    <source>
        <dbReference type="PROSITE-ProRule" id="PRU00339"/>
    </source>
</evidence>
<protein>
    <recommendedName>
        <fullName evidence="3">Peptidase C39 domain-containing protein</fullName>
    </recommendedName>
</protein>
<dbReference type="PROSITE" id="PS50990">
    <property type="entry name" value="PEPTIDASE_C39"/>
    <property type="match status" value="1"/>
</dbReference>
<dbReference type="STRING" id="1802511.A3E15_02175"/>
<dbReference type="GO" id="GO:0005524">
    <property type="term" value="F:ATP binding"/>
    <property type="evidence" value="ECO:0007669"/>
    <property type="project" value="InterPro"/>
</dbReference>
<keyword evidence="2" id="KW-0472">Membrane</keyword>
<accession>A0A1F8AXP5</accession>
<keyword evidence="2" id="KW-0812">Transmembrane</keyword>
<dbReference type="InterPro" id="IPR039564">
    <property type="entry name" value="Peptidase_C39-like"/>
</dbReference>
<keyword evidence="1" id="KW-0802">TPR repeat</keyword>
<dbReference type="Proteomes" id="UP000177794">
    <property type="component" value="Unassembled WGS sequence"/>
</dbReference>
<evidence type="ECO:0000256" key="2">
    <source>
        <dbReference type="SAM" id="Phobius"/>
    </source>
</evidence>
<evidence type="ECO:0000313" key="4">
    <source>
        <dbReference type="EMBL" id="OGM56533.1"/>
    </source>
</evidence>
<evidence type="ECO:0000259" key="3">
    <source>
        <dbReference type="PROSITE" id="PS50990"/>
    </source>
</evidence>
<dbReference type="GO" id="GO:0006508">
    <property type="term" value="P:proteolysis"/>
    <property type="evidence" value="ECO:0007669"/>
    <property type="project" value="InterPro"/>
</dbReference>
<dbReference type="GO" id="GO:0016020">
    <property type="term" value="C:membrane"/>
    <property type="evidence" value="ECO:0007669"/>
    <property type="project" value="InterPro"/>
</dbReference>
<comment type="caution">
    <text evidence="4">The sequence shown here is derived from an EMBL/GenBank/DDBJ whole genome shotgun (WGS) entry which is preliminary data.</text>
</comment>
<dbReference type="Gene3D" id="1.25.40.10">
    <property type="entry name" value="Tetratricopeptide repeat domain"/>
    <property type="match status" value="1"/>
</dbReference>
<evidence type="ECO:0000313" key="5">
    <source>
        <dbReference type="Proteomes" id="UP000177794"/>
    </source>
</evidence>
<dbReference type="PROSITE" id="PS50005">
    <property type="entry name" value="TPR"/>
    <property type="match status" value="1"/>
</dbReference>
<dbReference type="SUPFAM" id="SSF48452">
    <property type="entry name" value="TPR-like"/>
    <property type="match status" value="1"/>
</dbReference>